<evidence type="ECO:0000313" key="1">
    <source>
        <dbReference type="EMBL" id="KAJ4402491.1"/>
    </source>
</evidence>
<dbReference type="AlphaFoldDB" id="A0A9W8Z9K9"/>
<reference evidence="1" key="1">
    <citation type="submission" date="2022-10" db="EMBL/GenBank/DDBJ databases">
        <title>Tapping the CABI collections for fungal endophytes: first genome assemblies for Collariella, Neodidymelliopsis, Ascochyta clinopodiicola, Didymella pomorum, Didymosphaeria variabile, Neocosmospora piperis and Neocucurbitaria cava.</title>
        <authorList>
            <person name="Hill R."/>
        </authorList>
    </citation>
    <scope>NUCLEOTIDE SEQUENCE</scope>
    <source>
        <strain evidence="1">IMI 355091</strain>
    </source>
</reference>
<name>A0A9W8Z9K9_9PLEO</name>
<dbReference type="EMBL" id="JAPEVA010000061">
    <property type="protein sequence ID" value="KAJ4402491.1"/>
    <property type="molecule type" value="Genomic_DNA"/>
</dbReference>
<comment type="caution">
    <text evidence="1">The sequence shown here is derived from an EMBL/GenBank/DDBJ whole genome shotgun (WGS) entry which is preliminary data.</text>
</comment>
<proteinExistence type="predicted"/>
<organism evidence="1 2">
    <name type="scientific">Didymella pomorum</name>
    <dbReference type="NCBI Taxonomy" id="749634"/>
    <lineage>
        <taxon>Eukaryota</taxon>
        <taxon>Fungi</taxon>
        <taxon>Dikarya</taxon>
        <taxon>Ascomycota</taxon>
        <taxon>Pezizomycotina</taxon>
        <taxon>Dothideomycetes</taxon>
        <taxon>Pleosporomycetidae</taxon>
        <taxon>Pleosporales</taxon>
        <taxon>Pleosporineae</taxon>
        <taxon>Didymellaceae</taxon>
        <taxon>Didymella</taxon>
    </lineage>
</organism>
<keyword evidence="2" id="KW-1185">Reference proteome</keyword>
<accession>A0A9W8Z9K9</accession>
<protein>
    <submittedName>
        <fullName evidence="1">Uncharacterized protein</fullName>
    </submittedName>
</protein>
<sequence>MEDLIWKPLIHGEPDLLTNNKDFADLLISDFNRRYDAVPIEAVADAAGTDSVPADTITSSSPTCDNGSYIRYKTNDLKLYSICECATHIWV</sequence>
<evidence type="ECO:0000313" key="2">
    <source>
        <dbReference type="Proteomes" id="UP001140510"/>
    </source>
</evidence>
<gene>
    <name evidence="1" type="ORF">N0V91_007205</name>
</gene>
<dbReference type="Proteomes" id="UP001140510">
    <property type="component" value="Unassembled WGS sequence"/>
</dbReference>